<feature type="domain" description="CRAL-TRIO" evidence="2">
    <location>
        <begin position="127"/>
        <end position="300"/>
    </location>
</feature>
<dbReference type="SMART" id="SM00516">
    <property type="entry name" value="SEC14"/>
    <property type="match status" value="1"/>
</dbReference>
<dbReference type="SUPFAM" id="SSF52087">
    <property type="entry name" value="CRAL/TRIO domain"/>
    <property type="match status" value="1"/>
</dbReference>
<evidence type="ECO:0000259" key="2">
    <source>
        <dbReference type="PROSITE" id="PS50191"/>
    </source>
</evidence>
<dbReference type="InterPro" id="IPR036273">
    <property type="entry name" value="CRAL/TRIO_N_dom_sf"/>
</dbReference>
<dbReference type="PRINTS" id="PR00180">
    <property type="entry name" value="CRETINALDHBP"/>
</dbReference>
<dbReference type="Gene3D" id="1.10.8.20">
    <property type="entry name" value="N-terminal domain of phosphatidylinositol transfer protein sec14p"/>
    <property type="match status" value="2"/>
</dbReference>
<dbReference type="AlphaFoldDB" id="A0A9W9DJA4"/>
<dbReference type="Pfam" id="PF00650">
    <property type="entry name" value="CRAL_TRIO"/>
    <property type="match status" value="1"/>
</dbReference>
<sequence length="332" mass="38033">MSSSDAPMQASASALPEGITDSNYKPLPGRLGNLTVPQQHALEKFKKELQDEGVFVKERMDDATLLRLILPMRRTFFPSLICFICLHRFLRARKFDVALAKKMLVECEQWRKDFGVEDIVKNFDFHEKEQVDKYYPQFYHKMDKDGRPIYIEQLGKLDFQALYACTTQDRLLKRLVYEYEKFITSRLPACSAAVGHPVETSCTILDLKNVSLTNFYRVKDYVMAASSIGQDRYPECMGKFYIINAPWLFSGVWTVIRPWLDEVTVSKIDIVGSSYKDKLLAQIPRENLLKELGGTCQCEKGCSLSDEGPWNEAKWQKLEAEMSNGMVNGNAA</sequence>
<evidence type="ECO:0000256" key="1">
    <source>
        <dbReference type="SAM" id="MobiDB-lite"/>
    </source>
</evidence>
<name>A0A9W9DJA4_9AGAR</name>
<feature type="region of interest" description="Disordered" evidence="1">
    <location>
        <begin position="1"/>
        <end position="22"/>
    </location>
</feature>
<reference evidence="3" key="1">
    <citation type="submission" date="2022-08" db="EMBL/GenBank/DDBJ databases">
        <title>A Global Phylogenomic Analysis of the Shiitake Genus Lentinula.</title>
        <authorList>
            <consortium name="DOE Joint Genome Institute"/>
            <person name="Sierra-Patev S."/>
            <person name="Min B."/>
            <person name="Naranjo-Ortiz M."/>
            <person name="Looney B."/>
            <person name="Konkel Z."/>
            <person name="Slot J.C."/>
            <person name="Sakamoto Y."/>
            <person name="Steenwyk J.L."/>
            <person name="Rokas A."/>
            <person name="Carro J."/>
            <person name="Camarero S."/>
            <person name="Ferreira P."/>
            <person name="Molpeceres G."/>
            <person name="Ruiz-Duenas F.J."/>
            <person name="Serrano A."/>
            <person name="Henrissat B."/>
            <person name="Drula E."/>
            <person name="Hughes K.W."/>
            <person name="Mata J.L."/>
            <person name="Ishikawa N.K."/>
            <person name="Vargas-Isla R."/>
            <person name="Ushijima S."/>
            <person name="Smith C.A."/>
            <person name="Ahrendt S."/>
            <person name="Andreopoulos W."/>
            <person name="He G."/>
            <person name="Labutti K."/>
            <person name="Lipzen A."/>
            <person name="Ng V."/>
            <person name="Riley R."/>
            <person name="Sandor L."/>
            <person name="Barry K."/>
            <person name="Martinez A.T."/>
            <person name="Xiao Y."/>
            <person name="Gibbons J.G."/>
            <person name="Terashima K."/>
            <person name="Grigoriev I.V."/>
            <person name="Hibbett D.S."/>
        </authorList>
    </citation>
    <scope>NUCLEOTIDE SEQUENCE</scope>
    <source>
        <strain evidence="3">JLM2183</strain>
    </source>
</reference>
<dbReference type="InterPro" id="IPR051026">
    <property type="entry name" value="PI/PC_transfer"/>
</dbReference>
<dbReference type="PANTHER" id="PTHR45657">
    <property type="entry name" value="CRAL-TRIO DOMAIN-CONTAINING PROTEIN YKL091C-RELATED"/>
    <property type="match status" value="1"/>
</dbReference>
<dbReference type="Pfam" id="PF03765">
    <property type="entry name" value="CRAL_TRIO_N"/>
    <property type="match status" value="1"/>
</dbReference>
<dbReference type="Proteomes" id="UP001150266">
    <property type="component" value="Unassembled WGS sequence"/>
</dbReference>
<gene>
    <name evidence="3" type="ORF">J3R30DRAFT_1011076</name>
</gene>
<feature type="compositionally biased region" description="Polar residues" evidence="1">
    <location>
        <begin position="1"/>
        <end position="12"/>
    </location>
</feature>
<dbReference type="InterPro" id="IPR011074">
    <property type="entry name" value="CRAL/TRIO_N_dom"/>
</dbReference>
<dbReference type="PROSITE" id="PS50191">
    <property type="entry name" value="CRAL_TRIO"/>
    <property type="match status" value="1"/>
</dbReference>
<protein>
    <submittedName>
        <fullName evidence="3">CRAL-TRIO domain-containing protein</fullName>
    </submittedName>
</protein>
<dbReference type="Gene3D" id="3.40.525.10">
    <property type="entry name" value="CRAL-TRIO lipid binding domain"/>
    <property type="match status" value="1"/>
</dbReference>
<dbReference type="InterPro" id="IPR001251">
    <property type="entry name" value="CRAL-TRIO_dom"/>
</dbReference>
<dbReference type="PANTHER" id="PTHR45657:SF1">
    <property type="entry name" value="CRAL-TRIO DOMAIN-CONTAINING PROTEIN YKL091C-RELATED"/>
    <property type="match status" value="1"/>
</dbReference>
<dbReference type="EMBL" id="JAOTPV010000021">
    <property type="protein sequence ID" value="KAJ4471956.1"/>
    <property type="molecule type" value="Genomic_DNA"/>
</dbReference>
<dbReference type="InterPro" id="IPR036865">
    <property type="entry name" value="CRAL-TRIO_dom_sf"/>
</dbReference>
<comment type="caution">
    <text evidence="3">The sequence shown here is derived from an EMBL/GenBank/DDBJ whole genome shotgun (WGS) entry which is preliminary data.</text>
</comment>
<proteinExistence type="predicted"/>
<dbReference type="SMART" id="SM01100">
    <property type="entry name" value="CRAL_TRIO_N"/>
    <property type="match status" value="1"/>
</dbReference>
<dbReference type="OrthoDB" id="1434354at2759"/>
<evidence type="ECO:0000313" key="3">
    <source>
        <dbReference type="EMBL" id="KAJ4471956.1"/>
    </source>
</evidence>
<organism evidence="3 4">
    <name type="scientific">Lentinula aciculospora</name>
    <dbReference type="NCBI Taxonomy" id="153920"/>
    <lineage>
        <taxon>Eukaryota</taxon>
        <taxon>Fungi</taxon>
        <taxon>Dikarya</taxon>
        <taxon>Basidiomycota</taxon>
        <taxon>Agaricomycotina</taxon>
        <taxon>Agaricomycetes</taxon>
        <taxon>Agaricomycetidae</taxon>
        <taxon>Agaricales</taxon>
        <taxon>Marasmiineae</taxon>
        <taxon>Omphalotaceae</taxon>
        <taxon>Lentinula</taxon>
    </lineage>
</organism>
<keyword evidence="4" id="KW-1185">Reference proteome</keyword>
<accession>A0A9W9DJA4</accession>
<dbReference type="CDD" id="cd00170">
    <property type="entry name" value="SEC14"/>
    <property type="match status" value="1"/>
</dbReference>
<dbReference type="SUPFAM" id="SSF46938">
    <property type="entry name" value="CRAL/TRIO N-terminal domain"/>
    <property type="match status" value="1"/>
</dbReference>
<evidence type="ECO:0000313" key="4">
    <source>
        <dbReference type="Proteomes" id="UP001150266"/>
    </source>
</evidence>